<keyword evidence="1" id="KW-0812">Transmembrane</keyword>
<evidence type="ECO:0000313" key="3">
    <source>
        <dbReference type="Proteomes" id="UP000076962"/>
    </source>
</evidence>
<evidence type="ECO:0000256" key="1">
    <source>
        <dbReference type="SAM" id="Phobius"/>
    </source>
</evidence>
<proteinExistence type="predicted"/>
<keyword evidence="3" id="KW-1185">Reference proteome</keyword>
<accession>A0A176S773</accession>
<dbReference type="AlphaFoldDB" id="A0A176S773"/>
<comment type="caution">
    <text evidence="2">The sequence shown here is derived from an EMBL/GenBank/DDBJ whole genome shotgun (WGS) entry which is preliminary data.</text>
</comment>
<evidence type="ECO:0000313" key="2">
    <source>
        <dbReference type="EMBL" id="OAD23972.1"/>
    </source>
</evidence>
<feature type="transmembrane region" description="Helical" evidence="1">
    <location>
        <begin position="23"/>
        <end position="43"/>
    </location>
</feature>
<dbReference type="EMBL" id="LUTY01000070">
    <property type="protein sequence ID" value="OAD23972.1"/>
    <property type="molecule type" value="Genomic_DNA"/>
</dbReference>
<gene>
    <name evidence="2" type="ORF">THIOM_000182</name>
</gene>
<organism evidence="2 3">
    <name type="scientific">Candidatus Thiomargarita nelsonii</name>
    <dbReference type="NCBI Taxonomy" id="1003181"/>
    <lineage>
        <taxon>Bacteria</taxon>
        <taxon>Pseudomonadati</taxon>
        <taxon>Pseudomonadota</taxon>
        <taxon>Gammaproteobacteria</taxon>
        <taxon>Thiotrichales</taxon>
        <taxon>Thiotrichaceae</taxon>
        <taxon>Thiomargarita</taxon>
    </lineage>
</organism>
<keyword evidence="1" id="KW-0472">Membrane</keyword>
<protein>
    <submittedName>
        <fullName evidence="2">Uncharacterized protein</fullName>
    </submittedName>
</protein>
<sequence>MISSLKAIAHCSLGAKNSWALRLIWLINVGICLAILIPSRAVLSGNITCI</sequence>
<name>A0A176S773_9GAMM</name>
<dbReference type="Proteomes" id="UP000076962">
    <property type="component" value="Unassembled WGS sequence"/>
</dbReference>
<keyword evidence="1" id="KW-1133">Transmembrane helix</keyword>
<reference evidence="2 3" key="1">
    <citation type="submission" date="2016-05" db="EMBL/GenBank/DDBJ databases">
        <title>Single-cell genome of chain-forming Candidatus Thiomargarita nelsonii and comparison to other large sulfur-oxidizing bacteria.</title>
        <authorList>
            <person name="Winkel M."/>
            <person name="Salman V."/>
            <person name="Woyke T."/>
            <person name="Schulz-Vogt H."/>
            <person name="Richter M."/>
            <person name="Flood B."/>
            <person name="Bailey J."/>
            <person name="Amann R."/>
            <person name="Mussmann M."/>
        </authorList>
    </citation>
    <scope>NUCLEOTIDE SEQUENCE [LARGE SCALE GENOMIC DNA]</scope>
    <source>
        <strain evidence="2 3">THI036</strain>
    </source>
</reference>